<dbReference type="EMBL" id="JASBWS010000005">
    <property type="protein sequence ID" value="KAJ9115578.1"/>
    <property type="molecule type" value="Genomic_DNA"/>
</dbReference>
<gene>
    <name evidence="1" type="ORF">QFC20_000903</name>
</gene>
<sequence length="615" mass="65874">MSCSNIPDGAGTAAEEQLLMPRKKRATTGMCVKCKTEKGKILRLSIAYCKPCFQLQYYARLAKTLHPPLYPEPTVITTTTVPPNGQTPVKQLVGRPPQQAGDVVIGLSGGAGSMSLLDMLVVKGYIATKADADGKETANGTVLLERGKKKATWRKAWAVHVNFSNVIPELHDQSGMIAAHLEEMYPTYNIELVVIQAEDAYDASLVSRLRAHGLESDSATSLPSSSSVTVDLSKPELPIASSSSGIKPPLESLTSLLQTLPSASHPHLLNNILTSLLHLAASHLPNIVQLLLGETSTRQAQNIIAGAAIGNGWGLPIDLQGVYVLPKAVCAVSARAAGPEDDDSMPVTRTSTPVPGGDVDHITRIKPLRESMIKEAAYYCHIRRIPTVNHRLWDRTIGSVGGLGGDKSRMKGVGEARGKGGINSLEKLTEDFITNLGATHPSTVSTISRTGSKLVFRGQESAADKREVENLRHRRKRTSPAEPSSLDWKARTALTSLGKIPAPSTSTDGPQPVRSTNHAHDLAPLLCYACLTAMLPSSTGAIGGAVTSTNGETDHGVRLPFWVSDRVSARLGLDRVGSIQEDHQHQEEGIPGGREMSLQEMKAAVDEFLIDDDEE</sequence>
<reference evidence="1" key="1">
    <citation type="submission" date="2023-04" db="EMBL/GenBank/DDBJ databases">
        <title>Draft Genome sequencing of Naganishia species isolated from polar environments using Oxford Nanopore Technology.</title>
        <authorList>
            <person name="Leo P."/>
            <person name="Venkateswaran K."/>
        </authorList>
    </citation>
    <scope>NUCLEOTIDE SEQUENCE</scope>
    <source>
        <strain evidence="1">MNA-CCFEE 5262</strain>
    </source>
</reference>
<accession>A0ACC2WVU5</accession>
<evidence type="ECO:0000313" key="1">
    <source>
        <dbReference type="EMBL" id="KAJ9115578.1"/>
    </source>
</evidence>
<evidence type="ECO:0000313" key="2">
    <source>
        <dbReference type="Proteomes" id="UP001230649"/>
    </source>
</evidence>
<comment type="caution">
    <text evidence="1">The sequence shown here is derived from an EMBL/GenBank/DDBJ whole genome shotgun (WGS) entry which is preliminary data.</text>
</comment>
<dbReference type="Proteomes" id="UP001230649">
    <property type="component" value="Unassembled WGS sequence"/>
</dbReference>
<protein>
    <submittedName>
        <fullName evidence="1">Uncharacterized protein</fullName>
    </submittedName>
</protein>
<organism evidence="1 2">
    <name type="scientific">Naganishia adeliensis</name>
    <dbReference type="NCBI Taxonomy" id="92952"/>
    <lineage>
        <taxon>Eukaryota</taxon>
        <taxon>Fungi</taxon>
        <taxon>Dikarya</taxon>
        <taxon>Basidiomycota</taxon>
        <taxon>Agaricomycotina</taxon>
        <taxon>Tremellomycetes</taxon>
        <taxon>Filobasidiales</taxon>
        <taxon>Filobasidiaceae</taxon>
        <taxon>Naganishia</taxon>
    </lineage>
</organism>
<keyword evidence="2" id="KW-1185">Reference proteome</keyword>
<proteinExistence type="predicted"/>
<name>A0ACC2WVU5_9TREE</name>